<keyword evidence="2" id="KW-1185">Reference proteome</keyword>
<evidence type="ECO:0000313" key="2">
    <source>
        <dbReference type="Proteomes" id="UP000005237"/>
    </source>
</evidence>
<dbReference type="GO" id="GO:0040011">
    <property type="term" value="P:locomotion"/>
    <property type="evidence" value="ECO:0007669"/>
    <property type="project" value="EnsemblMetazoa"/>
</dbReference>
<accession>A0A8R1I4J7</accession>
<dbReference type="GO" id="GO:0051493">
    <property type="term" value="P:regulation of cytoskeleton organization"/>
    <property type="evidence" value="ECO:0007669"/>
    <property type="project" value="EnsemblMetazoa"/>
</dbReference>
<dbReference type="GO" id="GO:0031430">
    <property type="term" value="C:M band"/>
    <property type="evidence" value="ECO:0007669"/>
    <property type="project" value="EnsemblMetazoa"/>
</dbReference>
<dbReference type="Proteomes" id="UP000005237">
    <property type="component" value="Unassembled WGS sequence"/>
</dbReference>
<proteinExistence type="predicted"/>
<dbReference type="AlphaFoldDB" id="A0A8R1I4J7"/>
<organism evidence="1 2">
    <name type="scientific">Caenorhabditis japonica</name>
    <dbReference type="NCBI Taxonomy" id="281687"/>
    <lineage>
        <taxon>Eukaryota</taxon>
        <taxon>Metazoa</taxon>
        <taxon>Ecdysozoa</taxon>
        <taxon>Nematoda</taxon>
        <taxon>Chromadorea</taxon>
        <taxon>Rhabditida</taxon>
        <taxon>Rhabditina</taxon>
        <taxon>Rhabditomorpha</taxon>
        <taxon>Rhabditoidea</taxon>
        <taxon>Rhabditidae</taxon>
        <taxon>Peloderinae</taxon>
        <taxon>Caenorhabditis</taxon>
    </lineage>
</organism>
<reference evidence="1" key="2">
    <citation type="submission" date="2022-06" db="UniProtKB">
        <authorList>
            <consortium name="EnsemblMetazoa"/>
        </authorList>
    </citation>
    <scope>IDENTIFICATION</scope>
    <source>
        <strain evidence="1">DF5081</strain>
    </source>
</reference>
<protein>
    <submittedName>
        <fullName evidence="1">Uncharacterized protein</fullName>
    </submittedName>
</protein>
<dbReference type="GO" id="GO:0017022">
    <property type="term" value="F:myosin binding"/>
    <property type="evidence" value="ECO:0007669"/>
    <property type="project" value="EnsemblMetazoa"/>
</dbReference>
<dbReference type="GO" id="GO:0071688">
    <property type="term" value="P:striated muscle myosin thick filament assembly"/>
    <property type="evidence" value="ECO:0007669"/>
    <property type="project" value="EnsemblMetazoa"/>
</dbReference>
<evidence type="ECO:0000313" key="1">
    <source>
        <dbReference type="EnsemblMetazoa" id="CJA19114.1"/>
    </source>
</evidence>
<dbReference type="EnsemblMetazoa" id="CJA19114.1">
    <property type="protein sequence ID" value="CJA19114.1"/>
    <property type="gene ID" value="WBGene00138318"/>
</dbReference>
<reference evidence="2" key="1">
    <citation type="submission" date="2010-08" db="EMBL/GenBank/DDBJ databases">
        <authorList>
            <consortium name="Caenorhabditis japonica Sequencing Consortium"/>
            <person name="Wilson R.K."/>
        </authorList>
    </citation>
    <scope>NUCLEOTIDE SEQUENCE [LARGE SCALE GENOMIC DNA]</scope>
    <source>
        <strain evidence="2">DF5081</strain>
    </source>
</reference>
<name>A0A8R1I4J7_CAEJA</name>
<dbReference type="GO" id="GO:0005863">
    <property type="term" value="C:striated muscle myosin thick filament"/>
    <property type="evidence" value="ECO:0007669"/>
    <property type="project" value="EnsemblMetazoa"/>
</dbReference>
<sequence length="401" mass="45872">MLQKTWIMIDNDDENTENDAVTKDSGKMSGLSSSLIEEGLSLLNLKSSSSPNVRPLSPVLVEKSSISDHRYLPPALPNGKTPRFSRIDFDDRFEDINPKKPAWKSWQENIKDSYNKAKISAENKKEEAEFMENMMLGRSRPIRSKSPFVSLSSSTGFIPSVRSRSCVMSPSRHIFSSSNAGSGPYAAPTTSISQGIESRYEERANNVELMLLKSAPLPERYKTITTREFRKAPEPSAGSLSEKDDYDFSHYTTARPYYSRPNRDDPDYFDFDLQHSVDLFKRPEGKYTPRRPQEWENKLISESNSKGATPLSGHMFAKADTDWRNNGTSYLSAALRTPKFWEQRFENIGKHVRDSNPISLDSINRRIRALQDIRANRPTPSRFTEYRDPDYEDYDNDMLVD</sequence>